<accession>A0A655DYA6</accession>
<name>A0A655DYA6_SALET</name>
<evidence type="ECO:0000313" key="1">
    <source>
        <dbReference type="EMBL" id="CNU91580.1"/>
    </source>
</evidence>
<dbReference type="Proteomes" id="UP000041314">
    <property type="component" value="Unassembled WGS sequence"/>
</dbReference>
<protein>
    <submittedName>
        <fullName evidence="1">Uncharacterized protein</fullName>
    </submittedName>
</protein>
<dbReference type="AlphaFoldDB" id="A0A655DYA6"/>
<reference evidence="1 2" key="1">
    <citation type="submission" date="2015-03" db="EMBL/GenBank/DDBJ databases">
        <authorList>
            <consortium name="Pathogen Informatics"/>
        </authorList>
    </citation>
    <scope>NUCLEOTIDE SEQUENCE [LARGE SCALE GENOMIC DNA]</scope>
    <source>
        <strain evidence="1 2">A1104</strain>
    </source>
</reference>
<proteinExistence type="predicted"/>
<dbReference type="EMBL" id="CQPA01000042">
    <property type="protein sequence ID" value="CNU91580.1"/>
    <property type="molecule type" value="Genomic_DNA"/>
</dbReference>
<organism evidence="1 2">
    <name type="scientific">Salmonella enterica subsp. enterica serovar Bovismorbificans</name>
    <dbReference type="NCBI Taxonomy" id="58097"/>
    <lineage>
        <taxon>Bacteria</taxon>
        <taxon>Pseudomonadati</taxon>
        <taxon>Pseudomonadota</taxon>
        <taxon>Gammaproteobacteria</taxon>
        <taxon>Enterobacterales</taxon>
        <taxon>Enterobacteriaceae</taxon>
        <taxon>Salmonella</taxon>
    </lineage>
</organism>
<gene>
    <name evidence="1" type="ORF">ERS008198_03875</name>
</gene>
<evidence type="ECO:0000313" key="2">
    <source>
        <dbReference type="Proteomes" id="UP000041314"/>
    </source>
</evidence>
<sequence>MVSCCPSIPCVFSSLRIIPASMACSRTPLTCATLSSPVFTAATKSPASRA</sequence>